<dbReference type="Proteomes" id="UP000020825">
    <property type="component" value="Unassembled WGS sequence"/>
</dbReference>
<evidence type="ECO:0000313" key="4">
    <source>
        <dbReference type="EMBL" id="EUA58378.1"/>
    </source>
</evidence>
<feature type="region of interest" description="Disordered" evidence="1">
    <location>
        <begin position="342"/>
        <end position="412"/>
    </location>
</feature>
<keyword evidence="2" id="KW-1133">Transmembrane helix</keyword>
<feature type="compositionally biased region" description="Low complexity" evidence="1">
    <location>
        <begin position="305"/>
        <end position="314"/>
    </location>
</feature>
<feature type="compositionally biased region" description="Low complexity" evidence="1">
    <location>
        <begin position="227"/>
        <end position="256"/>
    </location>
</feature>
<feature type="region of interest" description="Disordered" evidence="1">
    <location>
        <begin position="1"/>
        <end position="48"/>
    </location>
</feature>
<evidence type="ECO:0000256" key="2">
    <source>
        <dbReference type="SAM" id="Phobius"/>
    </source>
</evidence>
<protein>
    <submittedName>
        <fullName evidence="4">SLBB domain protein</fullName>
    </submittedName>
</protein>
<comment type="caution">
    <text evidence="4">The sequence shown here is derived from an EMBL/GenBank/DDBJ whole genome shotgun (WGS) entry which is preliminary data.</text>
</comment>
<feature type="compositionally biased region" description="Low complexity" evidence="1">
    <location>
        <begin position="21"/>
        <end position="32"/>
    </location>
</feature>
<dbReference type="Pfam" id="PF10531">
    <property type="entry name" value="SLBB"/>
    <property type="match status" value="1"/>
</dbReference>
<name>X8CSF1_MYCIT</name>
<feature type="region of interest" description="Disordered" evidence="1">
    <location>
        <begin position="181"/>
        <end position="315"/>
    </location>
</feature>
<gene>
    <name evidence="4" type="ORF">I550_1521</name>
</gene>
<reference evidence="4 5" key="1">
    <citation type="submission" date="2013-12" db="EMBL/GenBank/DDBJ databases">
        <authorList>
            <person name="Zelazny A."/>
            <person name="Olivier K."/>
            <person name="Holland S."/>
            <person name="Lenaerts A."/>
            <person name="Ordway D."/>
            <person name="DeGroote M.A."/>
            <person name="Parker T."/>
            <person name="Sizemore C."/>
            <person name="Tallon L.J."/>
            <person name="Sadzewicz L.K."/>
            <person name="Sengamalay N."/>
            <person name="Fraser C.M."/>
            <person name="Hine E."/>
            <person name="Shefchek K.A."/>
            <person name="Das S.P."/>
            <person name="Tettelin H."/>
        </authorList>
    </citation>
    <scope>NUCLEOTIDE SEQUENCE [LARGE SCALE GENOMIC DNA]</scope>
    <source>
        <strain evidence="4 5">1956</strain>
    </source>
</reference>
<evidence type="ECO:0000256" key="1">
    <source>
        <dbReference type="SAM" id="MobiDB-lite"/>
    </source>
</evidence>
<proteinExistence type="predicted"/>
<keyword evidence="2" id="KW-0812">Transmembrane</keyword>
<keyword evidence="2" id="KW-0472">Membrane</keyword>
<dbReference type="InterPro" id="IPR019554">
    <property type="entry name" value="Soluble_ligand-bd"/>
</dbReference>
<feature type="domain" description="Soluble ligand binding" evidence="3">
    <location>
        <begin position="127"/>
        <end position="181"/>
    </location>
</feature>
<feature type="compositionally biased region" description="Basic residues" evidence="1">
    <location>
        <begin position="393"/>
        <end position="404"/>
    </location>
</feature>
<evidence type="ECO:0000313" key="5">
    <source>
        <dbReference type="Proteomes" id="UP000020825"/>
    </source>
</evidence>
<feature type="transmembrane region" description="Helical" evidence="2">
    <location>
        <begin position="70"/>
        <end position="89"/>
    </location>
</feature>
<evidence type="ECO:0000259" key="3">
    <source>
        <dbReference type="Pfam" id="PF10531"/>
    </source>
</evidence>
<sequence>MRTELPAERLQRRLRAEPDADAAAGDSGTTSAEDSANDDQNSLLPRWLPDASDDRGWVAKVRADPGRAGAIGLAIVAALAVLVTVFTLVRDRPAPVMSAKLPPVEKVATASPRSSASPAAEPDHPVVVSVVGLVHTPGLVTLAPGARIADALQAAGGAVNGADTIGLNMARPLGDGEQIVVGLAPAPGQPTALGSSVASGSPPTSKAPPPRPGAGPGRPSRKRARRSTSTPRPSRNSTRCRASGRSPPPRSWRGGRPMAGSPAWTSSPMSRASGRRGWRSYAPWSVSEGASPRVGCPARRPSRCAPGAAGADLLGGDRRRDLVADRARPRLVLRRVDRRLGSAGVARARPSRCRGAVTGDQRRARGDRRRGGGFRVRDRVARRRGRSPPDRRGVRHDRRGHGHPHREPGVVG</sequence>
<accession>X8CSF1</accession>
<dbReference type="PATRIC" id="fig|1299331.3.peg.1475"/>
<dbReference type="EMBL" id="JAOG01000001">
    <property type="protein sequence ID" value="EUA58378.1"/>
    <property type="molecule type" value="Genomic_DNA"/>
</dbReference>
<dbReference type="AlphaFoldDB" id="X8CSF1"/>
<feature type="compositionally biased region" description="Basic and acidic residues" evidence="1">
    <location>
        <begin position="1"/>
        <end position="18"/>
    </location>
</feature>
<organism evidence="4 5">
    <name type="scientific">Mycobacterium intracellulare 1956</name>
    <dbReference type="NCBI Taxonomy" id="1299331"/>
    <lineage>
        <taxon>Bacteria</taxon>
        <taxon>Bacillati</taxon>
        <taxon>Actinomycetota</taxon>
        <taxon>Actinomycetes</taxon>
        <taxon>Mycobacteriales</taxon>
        <taxon>Mycobacteriaceae</taxon>
        <taxon>Mycobacterium</taxon>
        <taxon>Mycobacterium avium complex (MAC)</taxon>
    </lineage>
</organism>